<evidence type="ECO:0000256" key="1">
    <source>
        <dbReference type="ARBA" id="ARBA00009995"/>
    </source>
</evidence>
<dbReference type="GO" id="GO:0015020">
    <property type="term" value="F:glucuronosyltransferase activity"/>
    <property type="evidence" value="ECO:0007669"/>
    <property type="project" value="UniProtKB-EC"/>
</dbReference>
<dbReference type="PROSITE" id="PS00375">
    <property type="entry name" value="UDPGT"/>
    <property type="match status" value="1"/>
</dbReference>
<dbReference type="EC" id="2.4.1.17" evidence="5"/>
<dbReference type="SUPFAM" id="SSF53756">
    <property type="entry name" value="UDP-Glycosyltransferase/glycogen phosphorylase"/>
    <property type="match status" value="1"/>
</dbReference>
<dbReference type="CDD" id="cd03784">
    <property type="entry name" value="GT1_Gtf-like"/>
    <property type="match status" value="1"/>
</dbReference>
<keyword evidence="3 4" id="KW-0808">Transferase</keyword>
<comment type="similarity">
    <text evidence="1 4">Belongs to the UDP-glycosyltransferase family.</text>
</comment>
<accession>A0A7H9SQJ5</accession>
<dbReference type="InterPro" id="IPR002213">
    <property type="entry name" value="UDP_glucos_trans"/>
</dbReference>
<name>A0A7H9SQJ5_9BILA</name>
<reference evidence="6" key="1">
    <citation type="journal article" date="2020" name="Comp. Biochem. Physiol. Part D Genomics Proteomics">
        <title>The genome of the marine monogonont rotifer Brachionus rotundiformis and insight into species-specific detoxification components in Brachionus spp.</title>
        <authorList>
            <person name="Kang H.M."/>
            <person name="Kim M.S."/>
            <person name="Choi B.S."/>
            <person name="Kim D.H."/>
            <person name="Kim H.J."/>
            <person name="Hwang U.K."/>
            <person name="Hagiwara A."/>
            <person name="Lee J.S."/>
        </authorList>
    </citation>
    <scope>NUCLEOTIDE SEQUENCE</scope>
</reference>
<dbReference type="GO" id="GO:0016020">
    <property type="term" value="C:membrane"/>
    <property type="evidence" value="ECO:0007669"/>
    <property type="project" value="UniProtKB-SubCell"/>
</dbReference>
<dbReference type="Pfam" id="PF00201">
    <property type="entry name" value="UDPGT"/>
    <property type="match status" value="1"/>
</dbReference>
<comment type="subcellular location">
    <subcellularLocation>
        <location evidence="5">Membrane</location>
        <topology evidence="5">Single-pass membrane protein</topology>
    </subcellularLocation>
</comment>
<dbReference type="PANTHER" id="PTHR48043">
    <property type="entry name" value="EG:EG0003.4 PROTEIN-RELATED"/>
    <property type="match status" value="1"/>
</dbReference>
<protein>
    <recommendedName>
        <fullName evidence="5">UDP-glucuronosyltransferase</fullName>
        <ecNumber evidence="5">2.4.1.17</ecNumber>
    </recommendedName>
</protein>
<evidence type="ECO:0000256" key="3">
    <source>
        <dbReference type="ARBA" id="ARBA00022679"/>
    </source>
</evidence>
<dbReference type="EMBL" id="MT524931">
    <property type="protein sequence ID" value="QNH67986.1"/>
    <property type="molecule type" value="mRNA"/>
</dbReference>
<organism evidence="6">
    <name type="scientific">Brachionus koreanus</name>
    <dbReference type="NCBI Taxonomy" id="1199090"/>
    <lineage>
        <taxon>Eukaryota</taxon>
        <taxon>Metazoa</taxon>
        <taxon>Spiralia</taxon>
        <taxon>Gnathifera</taxon>
        <taxon>Rotifera</taxon>
        <taxon>Eurotatoria</taxon>
        <taxon>Monogononta</taxon>
        <taxon>Pseudotrocha</taxon>
        <taxon>Ploima</taxon>
        <taxon>Brachionidae</taxon>
        <taxon>Brachionus</taxon>
    </lineage>
</organism>
<evidence type="ECO:0000256" key="2">
    <source>
        <dbReference type="ARBA" id="ARBA00022676"/>
    </source>
</evidence>
<dbReference type="PANTHER" id="PTHR48043:SF145">
    <property type="entry name" value="FI06409P-RELATED"/>
    <property type="match status" value="1"/>
</dbReference>
<proteinExistence type="evidence at transcript level"/>
<dbReference type="Gene3D" id="3.40.50.2000">
    <property type="entry name" value="Glycogen Phosphorylase B"/>
    <property type="match status" value="2"/>
</dbReference>
<comment type="catalytic activity">
    <reaction evidence="5">
        <text>glucuronate acceptor + UDP-alpha-D-glucuronate = acceptor beta-D-glucuronoside + UDP + H(+)</text>
        <dbReference type="Rhea" id="RHEA:21032"/>
        <dbReference type="ChEBI" id="CHEBI:15378"/>
        <dbReference type="ChEBI" id="CHEBI:58052"/>
        <dbReference type="ChEBI" id="CHEBI:58223"/>
        <dbReference type="ChEBI" id="CHEBI:132367"/>
        <dbReference type="ChEBI" id="CHEBI:132368"/>
        <dbReference type="EC" id="2.4.1.17"/>
    </reaction>
</comment>
<dbReference type="InterPro" id="IPR035595">
    <property type="entry name" value="UDP_glycos_trans_CS"/>
</dbReference>
<keyword evidence="2 4" id="KW-0328">Glycosyltransferase</keyword>
<evidence type="ECO:0000313" key="6">
    <source>
        <dbReference type="EMBL" id="QNH67986.1"/>
    </source>
</evidence>
<sequence>MSNEQKTIFICALPGIGHLNPILSVSSELIKRKHRVIVFCDDVFQKIIKKSGAEYRPYYLKFAPNKSHFDVDDTQGMLMFFLQLIKVAHEDVDYMLNQVITEHPDLIIYDQFSFTTKYLLKLMTKNFEDKISAFKAPKSICFYTCFAMKPSIYPDKDQSKRLLVADYWSNSLSFSVFNEQVKLCHKYKIEAENPFELAYNFTANLNIVSCFQELQPKSQEFDSSFNFVGCCLSNETHNFEINDKQLDEILTSFEIINPNNEIKQSSKKLIYASLGTLFNYKVDVFEKILESTNILNESINLTLLVSCGKLTMNYLQEKIKNGYFIPKNVILVEFAPQVEILKRASLFITHAGMNSCSEAIHFGVPVICLPLKADQPLCAIRLADDLKLGARLDSNKFSSQELSDAVSLILNDMSFTERAVNFSKISRKYQGTLEACRIIENYMLD</sequence>
<evidence type="ECO:0000256" key="5">
    <source>
        <dbReference type="RuleBase" id="RU362059"/>
    </source>
</evidence>
<evidence type="ECO:0000256" key="4">
    <source>
        <dbReference type="RuleBase" id="RU003718"/>
    </source>
</evidence>
<dbReference type="InterPro" id="IPR050271">
    <property type="entry name" value="UDP-glycosyltransferase"/>
</dbReference>
<dbReference type="AlphaFoldDB" id="A0A7H9SQJ5"/>
<reference evidence="6" key="2">
    <citation type="submission" date="2020-05" db="EMBL/GenBank/DDBJ databases">
        <authorList>
            <person name="Kang H.-M."/>
            <person name="Kim M.-S."/>
            <person name="Lee J.-S."/>
        </authorList>
    </citation>
    <scope>NUCLEOTIDE SEQUENCE</scope>
</reference>